<dbReference type="PANTHER" id="PTHR22504:SF0">
    <property type="entry name" value="REPRESSOR OF RNA POLYMERASE III TRANSCRIPTION MAF1 HOMOLOG"/>
    <property type="match status" value="1"/>
</dbReference>
<dbReference type="AlphaFoldDB" id="A0A9N9BEA8"/>
<dbReference type="OrthoDB" id="277029at2759"/>
<evidence type="ECO:0000313" key="3">
    <source>
        <dbReference type="Proteomes" id="UP000789405"/>
    </source>
</evidence>
<keyword evidence="1" id="KW-0539">Nucleus</keyword>
<dbReference type="GO" id="GO:0005634">
    <property type="term" value="C:nucleus"/>
    <property type="evidence" value="ECO:0007669"/>
    <property type="project" value="UniProtKB-SubCell"/>
</dbReference>
<keyword evidence="3" id="KW-1185">Reference proteome</keyword>
<dbReference type="GO" id="GO:0016480">
    <property type="term" value="P:negative regulation of transcription by RNA polymerase III"/>
    <property type="evidence" value="ECO:0007669"/>
    <property type="project" value="UniProtKB-UniRule"/>
</dbReference>
<proteinExistence type="inferred from homology"/>
<gene>
    <name evidence="2" type="ORF">DERYTH_LOCUS5942</name>
</gene>
<evidence type="ECO:0000313" key="2">
    <source>
        <dbReference type="EMBL" id="CAG8565404.1"/>
    </source>
</evidence>
<keyword evidence="1" id="KW-0678">Repressor</keyword>
<dbReference type="GO" id="GO:0000994">
    <property type="term" value="F:RNA polymerase III core binding"/>
    <property type="evidence" value="ECO:0007669"/>
    <property type="project" value="TreeGrafter"/>
</dbReference>
<comment type="caution">
    <text evidence="2">The sequence shown here is derived from an EMBL/GenBank/DDBJ whole genome shotgun (WGS) entry which is preliminary data.</text>
</comment>
<dbReference type="Proteomes" id="UP000789405">
    <property type="component" value="Unassembled WGS sequence"/>
</dbReference>
<organism evidence="2 3">
    <name type="scientific">Dentiscutata erythropus</name>
    <dbReference type="NCBI Taxonomy" id="1348616"/>
    <lineage>
        <taxon>Eukaryota</taxon>
        <taxon>Fungi</taxon>
        <taxon>Fungi incertae sedis</taxon>
        <taxon>Mucoromycota</taxon>
        <taxon>Glomeromycotina</taxon>
        <taxon>Glomeromycetes</taxon>
        <taxon>Diversisporales</taxon>
        <taxon>Gigasporaceae</taxon>
        <taxon>Dentiscutata</taxon>
    </lineage>
</organism>
<keyword evidence="1" id="KW-0805">Transcription regulation</keyword>
<dbReference type="Gene3D" id="3.40.1000.50">
    <property type="entry name" value="Repressor of RNA polymerase III transcription Maf1"/>
    <property type="match status" value="1"/>
</dbReference>
<dbReference type="InterPro" id="IPR038564">
    <property type="entry name" value="Maf1_sf"/>
</dbReference>
<dbReference type="FunFam" id="3.40.1000.50:FF:000003">
    <property type="entry name" value="Repressor of RNA polymerase III transcription MAF1"/>
    <property type="match status" value="1"/>
</dbReference>
<dbReference type="InterPro" id="IPR015257">
    <property type="entry name" value="Maf1"/>
</dbReference>
<dbReference type="Pfam" id="PF09174">
    <property type="entry name" value="Maf1"/>
    <property type="match status" value="1"/>
</dbReference>
<dbReference type="PIRSF" id="PIRSF037240">
    <property type="entry name" value="RNA_polIII_Trep_MAF1"/>
    <property type="match status" value="1"/>
</dbReference>
<sequence length="216" mass="24847">MKFLDISSLDSINTALVFENPECRVIGRIETYSFDKKLYKNLEGRWNAQITQSQSVSPEQHSFHNIISPFGPMDQPSSRRTLFNLIATLNASYPDYDFSDVKPDQFTKQPSVPMVCNYINNTLFNLGRAYIVNDLNLWQIVDDIIELDECNVYSFNPDVDSDPNAEDGAIWSFNFFFYNKKLKRISFFTVRCLSINAPLQEDEPLDSFSGSESDIK</sequence>
<accession>A0A9N9BEA8</accession>
<comment type="similarity">
    <text evidence="1">Belongs to the MAF1 family.</text>
</comment>
<dbReference type="PANTHER" id="PTHR22504">
    <property type="entry name" value="REPRESSOR OF RNA POLYMERASE III TRANSCRIPTION MAF1"/>
    <property type="match status" value="1"/>
</dbReference>
<reference evidence="2" key="1">
    <citation type="submission" date="2021-06" db="EMBL/GenBank/DDBJ databases">
        <authorList>
            <person name="Kallberg Y."/>
            <person name="Tangrot J."/>
            <person name="Rosling A."/>
        </authorList>
    </citation>
    <scope>NUCLEOTIDE SEQUENCE</scope>
    <source>
        <strain evidence="2">MA453B</strain>
    </source>
</reference>
<evidence type="ECO:0000256" key="1">
    <source>
        <dbReference type="PIRNR" id="PIRNR037240"/>
    </source>
</evidence>
<comment type="function">
    <text evidence="1">Mediator of diverse signals that repress RNA polymerase III transcription. Inhibits the de novo assembly of TFIIIB onto DNA.</text>
</comment>
<protein>
    <recommendedName>
        <fullName evidence="1">Repressor of RNA polymerase III transcription MAF1</fullName>
    </recommendedName>
</protein>
<comment type="subcellular location">
    <subcellularLocation>
        <location evidence="1">Nucleus</location>
    </subcellularLocation>
</comment>
<dbReference type="EMBL" id="CAJVPY010002577">
    <property type="protein sequence ID" value="CAG8565404.1"/>
    <property type="molecule type" value="Genomic_DNA"/>
</dbReference>
<keyword evidence="1" id="KW-0804">Transcription</keyword>
<name>A0A9N9BEA8_9GLOM</name>